<feature type="region of interest" description="Disordered" evidence="8">
    <location>
        <begin position="1"/>
        <end position="36"/>
    </location>
</feature>
<dbReference type="EMBL" id="CP089277">
    <property type="protein sequence ID" value="USP78606.1"/>
    <property type="molecule type" value="Genomic_DNA"/>
</dbReference>
<feature type="transmembrane region" description="Helical" evidence="9">
    <location>
        <begin position="82"/>
        <end position="105"/>
    </location>
</feature>
<dbReference type="Pfam" id="PF00230">
    <property type="entry name" value="MIP"/>
    <property type="match status" value="1"/>
</dbReference>
<keyword evidence="7 11" id="KW-0012">Acyltransferase</keyword>
<keyword evidence="4 9" id="KW-0812">Transmembrane</keyword>
<dbReference type="CDD" id="cd07990">
    <property type="entry name" value="LPLAT_LCLAT1-like"/>
    <property type="match status" value="1"/>
</dbReference>
<keyword evidence="5 9" id="KW-1133">Transmembrane helix</keyword>
<comment type="similarity">
    <text evidence="2">Belongs to the 1-acyl-sn-glycerol-3-phosphate acyltransferase family.</text>
</comment>
<feature type="transmembrane region" description="Helical" evidence="9">
    <location>
        <begin position="472"/>
        <end position="495"/>
    </location>
</feature>
<dbReference type="GO" id="GO:0016746">
    <property type="term" value="F:acyltransferase activity"/>
    <property type="evidence" value="ECO:0007669"/>
    <property type="project" value="UniProtKB-KW"/>
</dbReference>
<dbReference type="Pfam" id="PF16076">
    <property type="entry name" value="Acyltransf_C"/>
    <property type="match status" value="1"/>
</dbReference>
<evidence type="ECO:0000256" key="9">
    <source>
        <dbReference type="SAM" id="Phobius"/>
    </source>
</evidence>
<dbReference type="SMART" id="SM00563">
    <property type="entry name" value="PlsC"/>
    <property type="match status" value="1"/>
</dbReference>
<feature type="transmembrane region" description="Helical" evidence="9">
    <location>
        <begin position="392"/>
        <end position="412"/>
    </location>
</feature>
<dbReference type="GO" id="GO:0036149">
    <property type="term" value="P:phosphatidylinositol acyl-chain remodeling"/>
    <property type="evidence" value="ECO:0007669"/>
    <property type="project" value="TreeGrafter"/>
</dbReference>
<feature type="region of interest" description="Disordered" evidence="8">
    <location>
        <begin position="638"/>
        <end position="720"/>
    </location>
</feature>
<dbReference type="Pfam" id="PF01553">
    <property type="entry name" value="Acyltransferase"/>
    <property type="match status" value="1"/>
</dbReference>
<feature type="compositionally biased region" description="Polar residues" evidence="8">
    <location>
        <begin position="645"/>
        <end position="660"/>
    </location>
</feature>
<evidence type="ECO:0000256" key="2">
    <source>
        <dbReference type="ARBA" id="ARBA00008655"/>
    </source>
</evidence>
<dbReference type="InterPro" id="IPR002123">
    <property type="entry name" value="Plipid/glycerol_acylTrfase"/>
</dbReference>
<evidence type="ECO:0000256" key="4">
    <source>
        <dbReference type="ARBA" id="ARBA00022692"/>
    </source>
</evidence>
<reference evidence="11" key="1">
    <citation type="submission" date="2021-12" db="EMBL/GenBank/DDBJ databases">
        <title>Curvularia clavata genome.</title>
        <authorList>
            <person name="Cao Y."/>
        </authorList>
    </citation>
    <scope>NUCLEOTIDE SEQUENCE</scope>
    <source>
        <strain evidence="11">Yc1106</strain>
    </source>
</reference>
<name>A0A9Q9DUN6_CURCL</name>
<evidence type="ECO:0000256" key="6">
    <source>
        <dbReference type="ARBA" id="ARBA00023136"/>
    </source>
</evidence>
<organism evidence="11 12">
    <name type="scientific">Curvularia clavata</name>
    <dbReference type="NCBI Taxonomy" id="95742"/>
    <lineage>
        <taxon>Eukaryota</taxon>
        <taxon>Fungi</taxon>
        <taxon>Dikarya</taxon>
        <taxon>Ascomycota</taxon>
        <taxon>Pezizomycotina</taxon>
        <taxon>Dothideomycetes</taxon>
        <taxon>Pleosporomycetidae</taxon>
        <taxon>Pleosporales</taxon>
        <taxon>Pleosporineae</taxon>
        <taxon>Pleosporaceae</taxon>
        <taxon>Curvularia</taxon>
    </lineage>
</organism>
<dbReference type="GO" id="GO:0016020">
    <property type="term" value="C:membrane"/>
    <property type="evidence" value="ECO:0007669"/>
    <property type="project" value="UniProtKB-SubCell"/>
</dbReference>
<feature type="transmembrane region" description="Helical" evidence="9">
    <location>
        <begin position="149"/>
        <end position="169"/>
    </location>
</feature>
<dbReference type="InterPro" id="IPR032098">
    <property type="entry name" value="Acyltransf_C"/>
</dbReference>
<keyword evidence="3" id="KW-0808">Transferase</keyword>
<feature type="transmembrane region" description="Helical" evidence="9">
    <location>
        <begin position="175"/>
        <end position="192"/>
    </location>
</feature>
<keyword evidence="12" id="KW-1185">Reference proteome</keyword>
<evidence type="ECO:0000256" key="8">
    <source>
        <dbReference type="SAM" id="MobiDB-lite"/>
    </source>
</evidence>
<evidence type="ECO:0000313" key="12">
    <source>
        <dbReference type="Proteomes" id="UP001056012"/>
    </source>
</evidence>
<feature type="compositionally biased region" description="Basic and acidic residues" evidence="8">
    <location>
        <begin position="19"/>
        <end position="36"/>
    </location>
</feature>
<evidence type="ECO:0000256" key="7">
    <source>
        <dbReference type="ARBA" id="ARBA00023315"/>
    </source>
</evidence>
<feature type="transmembrane region" description="Helical" evidence="9">
    <location>
        <begin position="50"/>
        <end position="70"/>
    </location>
</feature>
<keyword evidence="6 9" id="KW-0472">Membrane</keyword>
<dbReference type="AlphaFoldDB" id="A0A9Q9DUN6"/>
<dbReference type="SUPFAM" id="SSF81338">
    <property type="entry name" value="Aquaporin-like"/>
    <property type="match status" value="1"/>
</dbReference>
<dbReference type="PANTHER" id="PTHR10983:SF16">
    <property type="entry name" value="LYSOCARDIOLIPIN ACYLTRANSFERASE 1"/>
    <property type="match status" value="1"/>
</dbReference>
<dbReference type="GO" id="GO:0015267">
    <property type="term" value="F:channel activity"/>
    <property type="evidence" value="ECO:0007669"/>
    <property type="project" value="InterPro"/>
</dbReference>
<dbReference type="PANTHER" id="PTHR10983">
    <property type="entry name" value="1-ACYLGLYCEROL-3-PHOSPHATE ACYLTRANSFERASE-RELATED"/>
    <property type="match status" value="1"/>
</dbReference>
<protein>
    <submittedName>
        <fullName evidence="11">Acyltransferase-domain-containing protein</fullName>
    </submittedName>
</protein>
<feature type="domain" description="Phospholipid/glycerol acyltransferase" evidence="10">
    <location>
        <begin position="137"/>
        <end position="269"/>
    </location>
</feature>
<evidence type="ECO:0000256" key="3">
    <source>
        <dbReference type="ARBA" id="ARBA00022679"/>
    </source>
</evidence>
<evidence type="ECO:0000259" key="10">
    <source>
        <dbReference type="SMART" id="SM00563"/>
    </source>
</evidence>
<proteinExistence type="inferred from homology"/>
<dbReference type="Gene3D" id="1.20.1080.10">
    <property type="entry name" value="Glycerol uptake facilitator protein"/>
    <property type="match status" value="1"/>
</dbReference>
<feature type="transmembrane region" description="Helical" evidence="9">
    <location>
        <begin position="502"/>
        <end position="527"/>
    </location>
</feature>
<sequence>MKDDGLRQRHPPTLPPVIEKLKTQRTKRPEPTQHPAGEVKHGVFAQALRMFLFAAYFTGSILAISITQYIGSPLYFYSKNLFYAWMAMSKQYFGIVLTTMTYWWAPVTMRVSGDESVRGQLRKTDDGRLECDFPERLVLIANHQIYTDWVYLWWIAYTASMHGHIYIILKESLKNIPIIGWGMMFYGFIFLSRKWSTDKDRFQHRLKKLSTSHSGPLSGSKGFDPMWLLIFPEGTNLSKNGRTSSKKWAEKNQIADLRHALLPRSTGLLYCLQELKGSVDYLYDCTVAYEGVPVGQYGQDLFTLRGTYFQGRPPKSVNMHWRRFAVADIPVHDDKEFSDWLLARWREKDDLLEHFVQHNRFPADDGVTPNVNGGLALKGAGWIETDVRPAKWYEWLQIFVPTAAFALVINVFVKIYNIVTLGMCLIGALPLVRGVLLFFTQIIGGLVAAALVDCMFPGPLSVRTVLGGGTSVTQGLFIELFLTAQLVFTIFMLAAEKHKGTFIAPVGIGLALFITELSGVYFTGGSLNPARSFGPTVVFRAFAPYDWIYWVGPFLGSLIAAGFYKFIKILEYETANPGQDMDHPKASEHDIEQKIEEKKKLLIAAGINEHDAHQVATELTQNTVVVPIASSDTDTVAAGHEYSSPVPNSLPNMHGSQYNPDATLKEKRGSGSSDSTLVRPPLPTNRPITEQPGRFRYLGSRGAVPRSRVPGPALRPGTTLHSPRMATYEELYAPFEIGPDFVLGEAVRDRRPVQRMQRTSSSFA</sequence>
<dbReference type="VEuPathDB" id="FungiDB:yc1106_05880"/>
<accession>A0A9Q9DUN6</accession>
<dbReference type="SUPFAM" id="SSF69593">
    <property type="entry name" value="Glycerol-3-phosphate (1)-acyltransferase"/>
    <property type="match status" value="1"/>
</dbReference>
<evidence type="ECO:0000256" key="1">
    <source>
        <dbReference type="ARBA" id="ARBA00004141"/>
    </source>
</evidence>
<dbReference type="InterPro" id="IPR000425">
    <property type="entry name" value="MIP"/>
</dbReference>
<dbReference type="InterPro" id="IPR023271">
    <property type="entry name" value="Aquaporin-like"/>
</dbReference>
<evidence type="ECO:0000313" key="11">
    <source>
        <dbReference type="EMBL" id="USP78606.1"/>
    </source>
</evidence>
<feature type="transmembrane region" description="Helical" evidence="9">
    <location>
        <begin position="547"/>
        <end position="567"/>
    </location>
</feature>
<dbReference type="Proteomes" id="UP001056012">
    <property type="component" value="Chromosome 4"/>
</dbReference>
<evidence type="ECO:0000256" key="5">
    <source>
        <dbReference type="ARBA" id="ARBA00022989"/>
    </source>
</evidence>
<dbReference type="OrthoDB" id="189226at2759"/>
<dbReference type="PRINTS" id="PR00783">
    <property type="entry name" value="MINTRINSICP"/>
</dbReference>
<dbReference type="GO" id="GO:0005783">
    <property type="term" value="C:endoplasmic reticulum"/>
    <property type="evidence" value="ECO:0007669"/>
    <property type="project" value="TreeGrafter"/>
</dbReference>
<comment type="subcellular location">
    <subcellularLocation>
        <location evidence="1">Membrane</location>
        <topology evidence="1">Multi-pass membrane protein</topology>
    </subcellularLocation>
</comment>
<gene>
    <name evidence="11" type="ORF">yc1106_05880</name>
</gene>